<sequence>MKSVNIIAVSSLVLAHGALAQFYEPPPTTADPNTILDCTWWHVAASGDTCDSIAAQMALPVSGFQTYNPSLAGTEASCTSKLVSGNSYCIEQNYGLPSEIYTSTISSAAPTSTAPPVITTPTPHRTLPTDCNRFHFVVSGNLCPGIASQYNIPLATFYAWNPDVGSTCNNLWLEEYVCVGRVSYTPVTTTTTTSSTTTTSPTGIVTPTPHRTLPTNCDRFHFVVSGNLCPNIAAQYNIPLAQFYAWNPDVGSNCNNLWLEEYVCVRTVGYSTPTITTSTTRTTTTSTGIATPTPHRTLPSNCDRFHFVVSGNLCPSIAAQYNIPLAQFYAWNPDVGSNCNNLWLEEYVCVRTVGYVTPTSTTSTRTTTTTTGGISTPTPWQPGMHPNCKQFHKVVSGNTCQTIASQYSITLANFYAWNTGLGNACQTLWLDYYVCVRI</sequence>
<feature type="domain" description="LysM" evidence="7">
    <location>
        <begin position="40"/>
        <end position="90"/>
    </location>
</feature>
<evidence type="ECO:0000256" key="4">
    <source>
        <dbReference type="ARBA" id="ARBA00044955"/>
    </source>
</evidence>
<dbReference type="PROSITE" id="PS51782">
    <property type="entry name" value="LYSM"/>
    <property type="match status" value="5"/>
</dbReference>
<keyword evidence="1" id="KW-0147">Chitin-binding</keyword>
<dbReference type="PANTHER" id="PTHR34997">
    <property type="entry name" value="AM15"/>
    <property type="match status" value="1"/>
</dbReference>
<evidence type="ECO:0000259" key="7">
    <source>
        <dbReference type="PROSITE" id="PS51782"/>
    </source>
</evidence>
<dbReference type="SMART" id="SM00257">
    <property type="entry name" value="LysM"/>
    <property type="match status" value="5"/>
</dbReference>
<feature type="region of interest" description="Disordered" evidence="5">
    <location>
        <begin position="189"/>
        <end position="208"/>
    </location>
</feature>
<keyword evidence="3" id="KW-0843">Virulence</keyword>
<accession>A0AAN6XU07</accession>
<evidence type="ECO:0000256" key="1">
    <source>
        <dbReference type="ARBA" id="ARBA00022669"/>
    </source>
</evidence>
<dbReference type="InterPro" id="IPR052210">
    <property type="entry name" value="LysM1-like"/>
</dbReference>
<dbReference type="GO" id="GO:0008061">
    <property type="term" value="F:chitin binding"/>
    <property type="evidence" value="ECO:0007669"/>
    <property type="project" value="UniProtKB-KW"/>
</dbReference>
<gene>
    <name evidence="8" type="ORF">QBC37DRAFT_328741</name>
</gene>
<dbReference type="InterPro" id="IPR018392">
    <property type="entry name" value="LysM"/>
</dbReference>
<comment type="similarity">
    <text evidence="4">Belongs to the secreted LysM effector family.</text>
</comment>
<feature type="signal peptide" evidence="6">
    <location>
        <begin position="1"/>
        <end position="20"/>
    </location>
</feature>
<feature type="domain" description="LysM" evidence="7">
    <location>
        <begin position="390"/>
        <end position="436"/>
    </location>
</feature>
<dbReference type="SUPFAM" id="SSF54106">
    <property type="entry name" value="LysM domain"/>
    <property type="match status" value="4"/>
</dbReference>
<evidence type="ECO:0000313" key="9">
    <source>
        <dbReference type="Proteomes" id="UP001301769"/>
    </source>
</evidence>
<dbReference type="CDD" id="cd00118">
    <property type="entry name" value="LysM"/>
    <property type="match status" value="5"/>
</dbReference>
<dbReference type="EMBL" id="MU858380">
    <property type="protein sequence ID" value="KAK4206591.1"/>
    <property type="molecule type" value="Genomic_DNA"/>
</dbReference>
<evidence type="ECO:0000256" key="6">
    <source>
        <dbReference type="SAM" id="SignalP"/>
    </source>
</evidence>
<evidence type="ECO:0000313" key="8">
    <source>
        <dbReference type="EMBL" id="KAK4206591.1"/>
    </source>
</evidence>
<feature type="domain" description="LysM" evidence="7">
    <location>
        <begin position="219"/>
        <end position="265"/>
    </location>
</feature>
<evidence type="ECO:0000256" key="2">
    <source>
        <dbReference type="ARBA" id="ARBA00022729"/>
    </source>
</evidence>
<reference evidence="8" key="1">
    <citation type="journal article" date="2023" name="Mol. Phylogenet. Evol.">
        <title>Genome-scale phylogeny and comparative genomics of the fungal order Sordariales.</title>
        <authorList>
            <person name="Hensen N."/>
            <person name="Bonometti L."/>
            <person name="Westerberg I."/>
            <person name="Brannstrom I.O."/>
            <person name="Guillou S."/>
            <person name="Cros-Aarteil S."/>
            <person name="Calhoun S."/>
            <person name="Haridas S."/>
            <person name="Kuo A."/>
            <person name="Mondo S."/>
            <person name="Pangilinan J."/>
            <person name="Riley R."/>
            <person name="LaButti K."/>
            <person name="Andreopoulos B."/>
            <person name="Lipzen A."/>
            <person name="Chen C."/>
            <person name="Yan M."/>
            <person name="Daum C."/>
            <person name="Ng V."/>
            <person name="Clum A."/>
            <person name="Steindorff A."/>
            <person name="Ohm R.A."/>
            <person name="Martin F."/>
            <person name="Silar P."/>
            <person name="Natvig D.O."/>
            <person name="Lalanne C."/>
            <person name="Gautier V."/>
            <person name="Ament-Velasquez S.L."/>
            <person name="Kruys A."/>
            <person name="Hutchinson M.I."/>
            <person name="Powell A.J."/>
            <person name="Barry K."/>
            <person name="Miller A.N."/>
            <person name="Grigoriev I.V."/>
            <person name="Debuchy R."/>
            <person name="Gladieux P."/>
            <person name="Hiltunen Thoren M."/>
            <person name="Johannesson H."/>
        </authorList>
    </citation>
    <scope>NUCLEOTIDE SEQUENCE</scope>
    <source>
        <strain evidence="8">PSN293</strain>
    </source>
</reference>
<organism evidence="8 9">
    <name type="scientific">Rhypophila decipiens</name>
    <dbReference type="NCBI Taxonomy" id="261697"/>
    <lineage>
        <taxon>Eukaryota</taxon>
        <taxon>Fungi</taxon>
        <taxon>Dikarya</taxon>
        <taxon>Ascomycota</taxon>
        <taxon>Pezizomycotina</taxon>
        <taxon>Sordariomycetes</taxon>
        <taxon>Sordariomycetidae</taxon>
        <taxon>Sordariales</taxon>
        <taxon>Naviculisporaceae</taxon>
        <taxon>Rhypophila</taxon>
    </lineage>
</organism>
<name>A0AAN6XU07_9PEZI</name>
<keyword evidence="9" id="KW-1185">Reference proteome</keyword>
<dbReference type="Proteomes" id="UP001301769">
    <property type="component" value="Unassembled WGS sequence"/>
</dbReference>
<proteinExistence type="inferred from homology"/>
<evidence type="ECO:0000256" key="3">
    <source>
        <dbReference type="ARBA" id="ARBA00023026"/>
    </source>
</evidence>
<dbReference type="InterPro" id="IPR036779">
    <property type="entry name" value="LysM_dom_sf"/>
</dbReference>
<feature type="chain" id="PRO_5042927021" evidence="6">
    <location>
        <begin position="21"/>
        <end position="438"/>
    </location>
</feature>
<dbReference type="Pfam" id="PF01476">
    <property type="entry name" value="LysM"/>
    <property type="match status" value="4"/>
</dbReference>
<evidence type="ECO:0000256" key="5">
    <source>
        <dbReference type="SAM" id="MobiDB-lite"/>
    </source>
</evidence>
<dbReference type="AlphaFoldDB" id="A0AAN6XU07"/>
<feature type="domain" description="LysM" evidence="7">
    <location>
        <begin position="304"/>
        <end position="350"/>
    </location>
</feature>
<comment type="caution">
    <text evidence="8">The sequence shown here is derived from an EMBL/GenBank/DDBJ whole genome shotgun (WGS) entry which is preliminary data.</text>
</comment>
<dbReference type="PANTHER" id="PTHR34997:SF2">
    <property type="entry name" value="LYSM DOMAIN-CONTAINING PROTEIN-RELATED"/>
    <property type="match status" value="1"/>
</dbReference>
<dbReference type="Gene3D" id="3.10.350.10">
    <property type="entry name" value="LysM domain"/>
    <property type="match status" value="5"/>
</dbReference>
<reference evidence="8" key="2">
    <citation type="submission" date="2023-05" db="EMBL/GenBank/DDBJ databases">
        <authorList>
            <consortium name="Lawrence Berkeley National Laboratory"/>
            <person name="Steindorff A."/>
            <person name="Hensen N."/>
            <person name="Bonometti L."/>
            <person name="Westerberg I."/>
            <person name="Brannstrom I.O."/>
            <person name="Guillou S."/>
            <person name="Cros-Aarteil S."/>
            <person name="Calhoun S."/>
            <person name="Haridas S."/>
            <person name="Kuo A."/>
            <person name="Mondo S."/>
            <person name="Pangilinan J."/>
            <person name="Riley R."/>
            <person name="Labutti K."/>
            <person name="Andreopoulos B."/>
            <person name="Lipzen A."/>
            <person name="Chen C."/>
            <person name="Yanf M."/>
            <person name="Daum C."/>
            <person name="Ng V."/>
            <person name="Clum A."/>
            <person name="Ohm R."/>
            <person name="Martin F."/>
            <person name="Silar P."/>
            <person name="Natvig D."/>
            <person name="Lalanne C."/>
            <person name="Gautier V."/>
            <person name="Ament-Velasquez S.L."/>
            <person name="Kruys A."/>
            <person name="Hutchinson M.I."/>
            <person name="Powell A.J."/>
            <person name="Barry K."/>
            <person name="Miller A.N."/>
            <person name="Grigoriev I.V."/>
            <person name="Debuchy R."/>
            <person name="Gladieux P."/>
            <person name="Thoren M.H."/>
            <person name="Johannesson H."/>
        </authorList>
    </citation>
    <scope>NUCLEOTIDE SEQUENCE</scope>
    <source>
        <strain evidence="8">PSN293</strain>
    </source>
</reference>
<feature type="domain" description="LysM" evidence="7">
    <location>
        <begin position="133"/>
        <end position="179"/>
    </location>
</feature>
<keyword evidence="2 6" id="KW-0732">Signal</keyword>
<protein>
    <submittedName>
        <fullName evidence="8">LysM domain-containing protein</fullName>
    </submittedName>
</protein>